<keyword evidence="2" id="KW-1185">Reference proteome</keyword>
<dbReference type="Proteomes" id="UP001286456">
    <property type="component" value="Unassembled WGS sequence"/>
</dbReference>
<reference evidence="1" key="2">
    <citation type="submission" date="2023-06" db="EMBL/GenBank/DDBJ databases">
        <authorList>
            <consortium name="Lawrence Berkeley National Laboratory"/>
            <person name="Haridas S."/>
            <person name="Hensen N."/>
            <person name="Bonometti L."/>
            <person name="Westerberg I."/>
            <person name="Brannstrom I.O."/>
            <person name="Guillou S."/>
            <person name="Cros-Aarteil S."/>
            <person name="Calhoun S."/>
            <person name="Kuo A."/>
            <person name="Mondo S."/>
            <person name="Pangilinan J."/>
            <person name="Riley R."/>
            <person name="Labutti K."/>
            <person name="Andreopoulos B."/>
            <person name="Lipzen A."/>
            <person name="Chen C."/>
            <person name="Yanf M."/>
            <person name="Daum C."/>
            <person name="Ng V."/>
            <person name="Clum A."/>
            <person name="Steindorff A."/>
            <person name="Ohm R."/>
            <person name="Martin F."/>
            <person name="Silar P."/>
            <person name="Natvig D."/>
            <person name="Lalanne C."/>
            <person name="Gautier V."/>
            <person name="Ament-Velasquez S.L."/>
            <person name="Kruys A."/>
            <person name="Hutchinson M.I."/>
            <person name="Powell A.J."/>
            <person name="Barry K."/>
            <person name="Miller A.N."/>
            <person name="Grigoriev I.V."/>
            <person name="Debuchy R."/>
            <person name="Gladieux P."/>
            <person name="Thoren M.H."/>
            <person name="Johannesson H."/>
        </authorList>
    </citation>
    <scope>NUCLEOTIDE SEQUENCE</scope>
    <source>
        <strain evidence="1">SMH4131-1</strain>
    </source>
</reference>
<evidence type="ECO:0000313" key="2">
    <source>
        <dbReference type="Proteomes" id="UP001286456"/>
    </source>
</evidence>
<accession>A0AAE0J253</accession>
<dbReference type="AlphaFoldDB" id="A0AAE0J253"/>
<sequence>MRALLPWEWFVQGGILHFFSALPTRCSGSTCLRIPPQTVGRDNCDGIWTGCESHPAQPGTFTHLLRNAWNPSEPSFTASNNRCSVVFGLSDPNRVVCLERRASKLSGTFRR</sequence>
<reference evidence="1" key="1">
    <citation type="journal article" date="2023" name="Mol. Phylogenet. Evol.">
        <title>Genome-scale phylogeny and comparative genomics of the fungal order Sordariales.</title>
        <authorList>
            <person name="Hensen N."/>
            <person name="Bonometti L."/>
            <person name="Westerberg I."/>
            <person name="Brannstrom I.O."/>
            <person name="Guillou S."/>
            <person name="Cros-Aarteil S."/>
            <person name="Calhoun S."/>
            <person name="Haridas S."/>
            <person name="Kuo A."/>
            <person name="Mondo S."/>
            <person name="Pangilinan J."/>
            <person name="Riley R."/>
            <person name="LaButti K."/>
            <person name="Andreopoulos B."/>
            <person name="Lipzen A."/>
            <person name="Chen C."/>
            <person name="Yan M."/>
            <person name="Daum C."/>
            <person name="Ng V."/>
            <person name="Clum A."/>
            <person name="Steindorff A."/>
            <person name="Ohm R.A."/>
            <person name="Martin F."/>
            <person name="Silar P."/>
            <person name="Natvig D.O."/>
            <person name="Lalanne C."/>
            <person name="Gautier V."/>
            <person name="Ament-Velasquez S.L."/>
            <person name="Kruys A."/>
            <person name="Hutchinson M.I."/>
            <person name="Powell A.J."/>
            <person name="Barry K."/>
            <person name="Miller A.N."/>
            <person name="Grigoriev I.V."/>
            <person name="Debuchy R."/>
            <person name="Gladieux P."/>
            <person name="Hiltunen Thoren M."/>
            <person name="Johannesson H."/>
        </authorList>
    </citation>
    <scope>NUCLEOTIDE SEQUENCE</scope>
    <source>
        <strain evidence="1">SMH4131-1</strain>
    </source>
</reference>
<dbReference type="EMBL" id="JAUEPO010000001">
    <property type="protein sequence ID" value="KAK3335516.1"/>
    <property type="molecule type" value="Genomic_DNA"/>
</dbReference>
<protein>
    <submittedName>
        <fullName evidence="1">Uncharacterized protein</fullName>
    </submittedName>
</protein>
<organism evidence="1 2">
    <name type="scientific">Cercophora scortea</name>
    <dbReference type="NCBI Taxonomy" id="314031"/>
    <lineage>
        <taxon>Eukaryota</taxon>
        <taxon>Fungi</taxon>
        <taxon>Dikarya</taxon>
        <taxon>Ascomycota</taxon>
        <taxon>Pezizomycotina</taxon>
        <taxon>Sordariomycetes</taxon>
        <taxon>Sordariomycetidae</taxon>
        <taxon>Sordariales</taxon>
        <taxon>Lasiosphaeriaceae</taxon>
        <taxon>Cercophora</taxon>
    </lineage>
</organism>
<comment type="caution">
    <text evidence="1">The sequence shown here is derived from an EMBL/GenBank/DDBJ whole genome shotgun (WGS) entry which is preliminary data.</text>
</comment>
<name>A0AAE0J253_9PEZI</name>
<gene>
    <name evidence="1" type="ORF">B0T19DRAFT_10549</name>
</gene>
<proteinExistence type="predicted"/>
<evidence type="ECO:0000313" key="1">
    <source>
        <dbReference type="EMBL" id="KAK3335516.1"/>
    </source>
</evidence>